<dbReference type="Proteomes" id="UP000678393">
    <property type="component" value="Unassembled WGS sequence"/>
</dbReference>
<keyword evidence="5" id="KW-0812">Transmembrane</keyword>
<keyword evidence="13" id="KW-1185">Reference proteome</keyword>
<evidence type="ECO:0000256" key="5">
    <source>
        <dbReference type="ARBA" id="ARBA00022692"/>
    </source>
</evidence>
<evidence type="ECO:0000256" key="11">
    <source>
        <dbReference type="RuleBase" id="RU363063"/>
    </source>
</evidence>
<keyword evidence="6" id="KW-0735">Signal-anchor</keyword>
<comment type="caution">
    <text evidence="12">The sequence shown here is derived from an EMBL/GenBank/DDBJ whole genome shotgun (WGS) entry which is preliminary data.</text>
</comment>
<organism evidence="12 13">
    <name type="scientific">Candidula unifasciata</name>
    <dbReference type="NCBI Taxonomy" id="100452"/>
    <lineage>
        <taxon>Eukaryota</taxon>
        <taxon>Metazoa</taxon>
        <taxon>Spiralia</taxon>
        <taxon>Lophotrochozoa</taxon>
        <taxon>Mollusca</taxon>
        <taxon>Gastropoda</taxon>
        <taxon>Heterobranchia</taxon>
        <taxon>Euthyneura</taxon>
        <taxon>Panpulmonata</taxon>
        <taxon>Eupulmonata</taxon>
        <taxon>Stylommatophora</taxon>
        <taxon>Helicina</taxon>
        <taxon>Helicoidea</taxon>
        <taxon>Geomitridae</taxon>
        <taxon>Candidula</taxon>
    </lineage>
</organism>
<keyword evidence="8 11" id="KW-0333">Golgi apparatus</keyword>
<dbReference type="EC" id="2.4.1.-" evidence="11"/>
<comment type="subcellular location">
    <subcellularLocation>
        <location evidence="1 11">Golgi apparatus membrane</location>
        <topology evidence="1 11">Single-pass type II membrane protein</topology>
    </subcellularLocation>
</comment>
<evidence type="ECO:0000256" key="9">
    <source>
        <dbReference type="ARBA" id="ARBA00023136"/>
    </source>
</evidence>
<name>A0A8S3Z9P1_9EUPU</name>
<keyword evidence="10" id="KW-0325">Glycoprotein</keyword>
<dbReference type="PANTHER" id="PTHR11214">
    <property type="entry name" value="BETA-1,3-N-ACETYLGLUCOSAMINYLTRANSFERASE"/>
    <property type="match status" value="1"/>
</dbReference>
<dbReference type="GO" id="GO:0000139">
    <property type="term" value="C:Golgi membrane"/>
    <property type="evidence" value="ECO:0007669"/>
    <property type="project" value="UniProtKB-SubCell"/>
</dbReference>
<keyword evidence="7" id="KW-1133">Transmembrane helix</keyword>
<keyword evidence="9" id="KW-0472">Membrane</keyword>
<evidence type="ECO:0000256" key="6">
    <source>
        <dbReference type="ARBA" id="ARBA00022968"/>
    </source>
</evidence>
<dbReference type="OrthoDB" id="2139606at2759"/>
<reference evidence="12" key="1">
    <citation type="submission" date="2021-04" db="EMBL/GenBank/DDBJ databases">
        <authorList>
            <consortium name="Molecular Ecology Group"/>
        </authorList>
    </citation>
    <scope>NUCLEOTIDE SEQUENCE</scope>
</reference>
<dbReference type="GO" id="GO:0006493">
    <property type="term" value="P:protein O-linked glycosylation"/>
    <property type="evidence" value="ECO:0007669"/>
    <property type="project" value="TreeGrafter"/>
</dbReference>
<dbReference type="GO" id="GO:0016758">
    <property type="term" value="F:hexosyltransferase activity"/>
    <property type="evidence" value="ECO:0007669"/>
    <property type="project" value="InterPro"/>
</dbReference>
<evidence type="ECO:0000256" key="1">
    <source>
        <dbReference type="ARBA" id="ARBA00004323"/>
    </source>
</evidence>
<evidence type="ECO:0000256" key="4">
    <source>
        <dbReference type="ARBA" id="ARBA00022679"/>
    </source>
</evidence>
<dbReference type="FunFam" id="3.90.550.50:FF:000001">
    <property type="entry name" value="Hexosyltransferase"/>
    <property type="match status" value="1"/>
</dbReference>
<dbReference type="Pfam" id="PF01762">
    <property type="entry name" value="Galactosyl_T"/>
    <property type="match status" value="1"/>
</dbReference>
<sequence>MTVVTLLTTNIERNSNGSLRNVVSKDKPTSPDNIDEALGFFFNGAEYLLSAVRSAVDGNSTVAPAVSHSLIKVKDRMQILLSEFEHHLQGIEIKKLLSMPIINNHNFSYNHNREDICSQKDIKIIFVVPSAPGNVEKRQTVRNGNTGEYVKNNTHNATLLFFIGRPSRKENYTALQNTIDEEVQEFQDIIQEDFEDVYSNNRLKSVSMLRWISTYCSNAKFVIRSDDDVNVKVTSAVEAAERTAQKLNNFIIGHKRVEDRPARNVGNKYYLSKKEYPQQMFPPYLLGGLLVYPVSTAKLLYQAALRVEPIWLEDVYITGICASKLYIPVLSDPGVVFQHRKPK</sequence>
<proteinExistence type="inferred from homology"/>
<evidence type="ECO:0000313" key="12">
    <source>
        <dbReference type="EMBL" id="CAG5124908.1"/>
    </source>
</evidence>
<keyword evidence="4" id="KW-0808">Transferase</keyword>
<dbReference type="AlphaFoldDB" id="A0A8S3Z9P1"/>
<evidence type="ECO:0000256" key="3">
    <source>
        <dbReference type="ARBA" id="ARBA00022676"/>
    </source>
</evidence>
<keyword evidence="3 11" id="KW-0328">Glycosyltransferase</keyword>
<evidence type="ECO:0000256" key="2">
    <source>
        <dbReference type="ARBA" id="ARBA00008661"/>
    </source>
</evidence>
<evidence type="ECO:0000256" key="7">
    <source>
        <dbReference type="ARBA" id="ARBA00022989"/>
    </source>
</evidence>
<dbReference type="PANTHER" id="PTHR11214:SF314">
    <property type="entry name" value="HEXOSYLTRANSFERASE"/>
    <property type="match status" value="1"/>
</dbReference>
<evidence type="ECO:0000313" key="13">
    <source>
        <dbReference type="Proteomes" id="UP000678393"/>
    </source>
</evidence>
<protein>
    <recommendedName>
        <fullName evidence="11">Hexosyltransferase</fullName>
        <ecNumber evidence="11">2.4.1.-</ecNumber>
    </recommendedName>
</protein>
<dbReference type="InterPro" id="IPR002659">
    <property type="entry name" value="Glyco_trans_31"/>
</dbReference>
<evidence type="ECO:0000256" key="10">
    <source>
        <dbReference type="ARBA" id="ARBA00023180"/>
    </source>
</evidence>
<comment type="similarity">
    <text evidence="2 11">Belongs to the glycosyltransferase 31 family.</text>
</comment>
<accession>A0A8S3Z9P1</accession>
<dbReference type="Gene3D" id="3.90.550.50">
    <property type="match status" value="1"/>
</dbReference>
<evidence type="ECO:0000256" key="8">
    <source>
        <dbReference type="ARBA" id="ARBA00023034"/>
    </source>
</evidence>
<dbReference type="EMBL" id="CAJHNH020001907">
    <property type="protein sequence ID" value="CAG5124908.1"/>
    <property type="molecule type" value="Genomic_DNA"/>
</dbReference>
<gene>
    <name evidence="12" type="ORF">CUNI_LOCUS10466</name>
</gene>